<organism evidence="3 6">
    <name type="scientific">Natrinema hispanicum</name>
    <dbReference type="NCBI Taxonomy" id="392421"/>
    <lineage>
        <taxon>Archaea</taxon>
        <taxon>Methanobacteriati</taxon>
        <taxon>Methanobacteriota</taxon>
        <taxon>Stenosarchaea group</taxon>
        <taxon>Halobacteria</taxon>
        <taxon>Halobacteriales</taxon>
        <taxon>Natrialbaceae</taxon>
        <taxon>Natrinema</taxon>
    </lineage>
</organism>
<reference evidence="5 6" key="2">
    <citation type="submission" date="2016-10" db="EMBL/GenBank/DDBJ databases">
        <authorList>
            <person name="Varghese N."/>
            <person name="Submissions S."/>
        </authorList>
    </citation>
    <scope>NUCLEOTIDE SEQUENCE [LARGE SCALE GENOMIC DNA]</scope>
    <source>
        <strain evidence="3 6">CDM_1</strain>
        <strain evidence="5">CDM_6</strain>
    </source>
</reference>
<dbReference type="RefSeq" id="WP_092929484.1">
    <property type="nucleotide sequence ID" value="NZ_FMZP01000001.1"/>
</dbReference>
<dbReference type="PANTHER" id="PTHR45947">
    <property type="entry name" value="SULFOQUINOVOSYL TRANSFERASE SQD2"/>
    <property type="match status" value="1"/>
</dbReference>
<dbReference type="Pfam" id="PF00534">
    <property type="entry name" value="Glycos_transf_1"/>
    <property type="match status" value="1"/>
</dbReference>
<dbReference type="OrthoDB" id="132546at2157"/>
<evidence type="ECO:0000313" key="4">
    <source>
        <dbReference type="EMBL" id="SES81816.1"/>
    </source>
</evidence>
<keyword evidence="5" id="KW-1185">Reference proteome</keyword>
<dbReference type="CDD" id="cd03801">
    <property type="entry name" value="GT4_PimA-like"/>
    <property type="match status" value="1"/>
</dbReference>
<dbReference type="AlphaFoldDB" id="A0A1G6IUS2"/>
<reference evidence="4" key="1">
    <citation type="submission" date="2016-10" db="EMBL/GenBank/DDBJ databases">
        <authorList>
            <person name="de Groot N.N."/>
        </authorList>
    </citation>
    <scope>NUCLEOTIDE SEQUENCE [LARGE SCALE GENOMIC DNA]</scope>
    <source>
        <strain evidence="4">CDM_6</strain>
    </source>
</reference>
<name>A0A1G6IUS2_9EURY</name>
<gene>
    <name evidence="4" type="ORF">SAMN04488694_1022</name>
    <name evidence="3" type="ORF">SAMN05192552_1001372</name>
</gene>
<dbReference type="STRING" id="392421.SAMN04488694_1022"/>
<dbReference type="InterPro" id="IPR028098">
    <property type="entry name" value="Glyco_trans_4-like_N"/>
</dbReference>
<accession>A0A1G6IUS2</accession>
<dbReference type="EMBL" id="FOIC01000002">
    <property type="protein sequence ID" value="SES81816.1"/>
    <property type="molecule type" value="Genomic_DNA"/>
</dbReference>
<evidence type="ECO:0000313" key="3">
    <source>
        <dbReference type="EMBL" id="SDC10257.1"/>
    </source>
</evidence>
<keyword evidence="3" id="KW-0808">Transferase</keyword>
<evidence type="ECO:0000259" key="2">
    <source>
        <dbReference type="Pfam" id="PF13439"/>
    </source>
</evidence>
<proteinExistence type="predicted"/>
<sequence>MHEKSPSTDSERLRILLVSHLFPPETGGVQRVAAHLAADSSHNVTVLAPPADDTSWDDQYDGVVYRHPLTGIRGLLTQLILVCWLSLKVDVVYYARPEYAFLAAPARLFGRPVISHAHGSELYINGRQLHALYLRLSFLTITHFVAISEWTENRLVDLGVAKADITLIPNGVDFESFHDPDTGCVEWPYDEDKPVILTVSRLTPRKGQQHVIRALTRLEDDVEYLVVGPGDASDFEAIARREGVADQVHFLGKVPEDQLRAYYALADLFVMPAEFIEGDVESFGLVYLEANAAGTPVIGSNIGGIPTAINDGETGHLCEPTPESVSESIRELLSDRELKSELKVNAVEWACEHDWKTVITRWDQIIADQYWKEQTGLNHA</sequence>
<protein>
    <submittedName>
        <fullName evidence="3">Phosphatidylinositol alpha-1,6-mannosyltransferase</fullName>
    </submittedName>
</protein>
<keyword evidence="3" id="KW-0328">Glycosyltransferase</keyword>
<dbReference type="EMBL" id="FMZP01000001">
    <property type="protein sequence ID" value="SDC10257.1"/>
    <property type="molecule type" value="Genomic_DNA"/>
</dbReference>
<dbReference type="Gene3D" id="3.40.50.2000">
    <property type="entry name" value="Glycogen Phosphorylase B"/>
    <property type="match status" value="2"/>
</dbReference>
<feature type="domain" description="Glycosyltransferase subfamily 4-like N-terminal" evidence="2">
    <location>
        <begin position="27"/>
        <end position="175"/>
    </location>
</feature>
<dbReference type="InterPro" id="IPR001296">
    <property type="entry name" value="Glyco_trans_1"/>
</dbReference>
<dbReference type="Proteomes" id="UP000324021">
    <property type="component" value="Unassembled WGS sequence"/>
</dbReference>
<evidence type="ECO:0000259" key="1">
    <source>
        <dbReference type="Pfam" id="PF00534"/>
    </source>
</evidence>
<evidence type="ECO:0000313" key="6">
    <source>
        <dbReference type="Proteomes" id="UP000324021"/>
    </source>
</evidence>
<dbReference type="Proteomes" id="UP000199320">
    <property type="component" value="Unassembled WGS sequence"/>
</dbReference>
<dbReference type="GO" id="GO:0016757">
    <property type="term" value="F:glycosyltransferase activity"/>
    <property type="evidence" value="ECO:0007669"/>
    <property type="project" value="UniProtKB-KW"/>
</dbReference>
<feature type="domain" description="Glycosyl transferase family 1" evidence="1">
    <location>
        <begin position="189"/>
        <end position="347"/>
    </location>
</feature>
<evidence type="ECO:0000313" key="5">
    <source>
        <dbReference type="Proteomes" id="UP000199320"/>
    </source>
</evidence>
<dbReference type="Pfam" id="PF13439">
    <property type="entry name" value="Glyco_transf_4"/>
    <property type="match status" value="1"/>
</dbReference>
<dbReference type="SUPFAM" id="SSF53756">
    <property type="entry name" value="UDP-Glycosyltransferase/glycogen phosphorylase"/>
    <property type="match status" value="1"/>
</dbReference>
<dbReference type="PANTHER" id="PTHR45947:SF3">
    <property type="entry name" value="SULFOQUINOVOSYL TRANSFERASE SQD2"/>
    <property type="match status" value="1"/>
</dbReference>
<dbReference type="InterPro" id="IPR050194">
    <property type="entry name" value="Glycosyltransferase_grp1"/>
</dbReference>